<gene>
    <name evidence="2" type="ORF">Vretimale_605</name>
</gene>
<proteinExistence type="predicted"/>
<organism evidence="2 3">
    <name type="scientific">Volvox reticuliferus</name>
    <dbReference type="NCBI Taxonomy" id="1737510"/>
    <lineage>
        <taxon>Eukaryota</taxon>
        <taxon>Viridiplantae</taxon>
        <taxon>Chlorophyta</taxon>
        <taxon>core chlorophytes</taxon>
        <taxon>Chlorophyceae</taxon>
        <taxon>CS clade</taxon>
        <taxon>Chlamydomonadales</taxon>
        <taxon>Volvocaceae</taxon>
        <taxon>Volvox</taxon>
    </lineage>
</organism>
<feature type="compositionally biased region" description="Polar residues" evidence="1">
    <location>
        <begin position="261"/>
        <end position="274"/>
    </location>
</feature>
<feature type="region of interest" description="Disordered" evidence="1">
    <location>
        <begin position="217"/>
        <end position="300"/>
    </location>
</feature>
<feature type="compositionally biased region" description="Basic and acidic residues" evidence="1">
    <location>
        <begin position="239"/>
        <end position="249"/>
    </location>
</feature>
<evidence type="ECO:0000313" key="3">
    <source>
        <dbReference type="Proteomes" id="UP000722791"/>
    </source>
</evidence>
<dbReference type="EMBL" id="BNCQ01000001">
    <property type="protein sequence ID" value="GIL94393.1"/>
    <property type="molecule type" value="Genomic_DNA"/>
</dbReference>
<sequence length="984" mass="104788">MAFSCPPTCIAPGYWTWRSSCVLFRPSVVASEFPTMAKASGSSALESLRCLSMLPVHAPDLTVSGTSCLDDQQPTCCRMPSEVKAVRYGAYLRRKTSSAVSNLYRLMELGLAKGADVLGPDILGPTNDSLCPRQAAQSRPPGMSPSASLTAGVRKRTASEASFGDPDSSDHFGPHSSGLCHAARTSENRSIPSVPAIRLRKGWCDGAVGSDATGEMLQSNAASVSRQSRQSDSATASDVVHDDSQEHHPAPGLRRPAATRPQFQNACNGQQSQRVAVVPPAEESARSFVGPASTSNAQLSPSEQVLWQDPVGPPVTSRGVGIPANGGTMAMAESGQRIASLGPSSQLQQKQLPPEQYDFGIVSKAELVTAACPQKNHGAAHMAGHWSHHTPQCICDLPAPASALEQLVCRREFTSAGLMIGNSAASRDQWAQQPCPSPLMPLALPEQQQQQQTISQAHADGSILGDLSSVNPRLWTALEASAAATAAHWRQQLSRLPVMDAVLKHWPLASFAQRLGENVMEHNAGIRSKYGTNMSSRTLTGDSGVGLMQLKHVLTPLPRRNAGVPVDQGRSVELKAGTALPLKALTTPLPADTCQARTELWDLIHLNVPFTIRPDDEQVPGRIVSVSTFGASGAKSAAGRNETLGALSEPRIGDGCDDGHPRGEDILLHSDVEPNQDDSDVYICREGLVCLASLASGESIRSGWRLPFLVRQWHAARNGDERTASCAAEPPEAPGCSCSAACCGWHGRMLRQTGQRPTLYFAEPLHDMPRLLLDSWARMCANALAVSGNDVRSHMVDSCCAVAGSSCVGVQRGDVLEDDCSCCQQDEFQLGGLSLLVLSHCDLGFLSGSGALTPVQLVALASPPMLSGGPARQQAAQAMGKVLEQRYIELACRSELLLGPDCTMVLFVDAADGTVLLQQRLDGGAVRHLAAGRSTGMKLHHHWQVVYDILDELRSLRPGPYVLYLNSSSKCLELLGAGEMPVRK</sequence>
<dbReference type="OrthoDB" id="538938at2759"/>
<reference evidence="2" key="1">
    <citation type="journal article" date="2021" name="Proc. Natl. Acad. Sci. U.S.A.">
        <title>Three genomes in the algal genus Volvox reveal the fate of a haploid sex-determining region after a transition to homothallism.</title>
        <authorList>
            <person name="Yamamoto K."/>
            <person name="Hamaji T."/>
            <person name="Kawai-Toyooka H."/>
            <person name="Matsuzaki R."/>
            <person name="Takahashi F."/>
            <person name="Nishimura Y."/>
            <person name="Kawachi M."/>
            <person name="Noguchi H."/>
            <person name="Minakuchi Y."/>
            <person name="Umen J.G."/>
            <person name="Toyoda A."/>
            <person name="Nozaki H."/>
        </authorList>
    </citation>
    <scope>NUCLEOTIDE SEQUENCE</scope>
    <source>
        <strain evidence="2">NIES-3785</strain>
    </source>
</reference>
<protein>
    <submittedName>
        <fullName evidence="2">Uncharacterized protein</fullName>
    </submittedName>
</protein>
<accession>A0A8J4C5F4</accession>
<evidence type="ECO:0000313" key="2">
    <source>
        <dbReference type="EMBL" id="GIL94393.1"/>
    </source>
</evidence>
<feature type="compositionally biased region" description="Polar residues" evidence="1">
    <location>
        <begin position="217"/>
        <end position="236"/>
    </location>
</feature>
<dbReference type="AlphaFoldDB" id="A0A8J4C5F4"/>
<feature type="region of interest" description="Disordered" evidence="1">
    <location>
        <begin position="128"/>
        <end position="189"/>
    </location>
</feature>
<evidence type="ECO:0000256" key="1">
    <source>
        <dbReference type="SAM" id="MobiDB-lite"/>
    </source>
</evidence>
<comment type="caution">
    <text evidence="2">The sequence shown here is derived from an EMBL/GenBank/DDBJ whole genome shotgun (WGS) entry which is preliminary data.</text>
</comment>
<dbReference type="Proteomes" id="UP000722791">
    <property type="component" value="Unassembled WGS sequence"/>
</dbReference>
<name>A0A8J4C5F4_9CHLO</name>